<dbReference type="Gene3D" id="3.30.450.20">
    <property type="entry name" value="PAS domain"/>
    <property type="match status" value="1"/>
</dbReference>
<dbReference type="PANTHER" id="PTHR45138:SF9">
    <property type="entry name" value="DIGUANYLATE CYCLASE DGCM-RELATED"/>
    <property type="match status" value="1"/>
</dbReference>
<dbReference type="InterPro" id="IPR016132">
    <property type="entry name" value="Phyto_chromo_attachment"/>
</dbReference>
<dbReference type="GO" id="GO:0052621">
    <property type="term" value="F:diguanylate cyclase activity"/>
    <property type="evidence" value="ECO:0007669"/>
    <property type="project" value="UniProtKB-EC"/>
</dbReference>
<protein>
    <recommendedName>
        <fullName evidence="2">diguanylate cyclase</fullName>
        <ecNumber evidence="2">2.7.7.65</ecNumber>
    </recommendedName>
</protein>
<evidence type="ECO:0000256" key="2">
    <source>
        <dbReference type="ARBA" id="ARBA00012528"/>
    </source>
</evidence>
<dbReference type="SUPFAM" id="SSF55073">
    <property type="entry name" value="Nucleotide cyclase"/>
    <property type="match status" value="1"/>
</dbReference>
<dbReference type="FunFam" id="3.30.70.270:FF:000001">
    <property type="entry name" value="Diguanylate cyclase domain protein"/>
    <property type="match status" value="1"/>
</dbReference>
<dbReference type="InterPro" id="IPR000160">
    <property type="entry name" value="GGDEF_dom"/>
</dbReference>
<dbReference type="Proteomes" id="UP000273643">
    <property type="component" value="Unassembled WGS sequence"/>
</dbReference>
<dbReference type="RefSeq" id="WP_123638291.1">
    <property type="nucleotide sequence ID" value="NZ_RJUK01000001.1"/>
</dbReference>
<evidence type="ECO:0000256" key="6">
    <source>
        <dbReference type="ARBA" id="ARBA00023170"/>
    </source>
</evidence>
<evidence type="ECO:0000313" key="11">
    <source>
        <dbReference type="Proteomes" id="UP000273643"/>
    </source>
</evidence>
<keyword evidence="3" id="KW-0600">Photoreceptor protein</keyword>
<dbReference type="InterPro" id="IPR029787">
    <property type="entry name" value="Nucleotide_cyclase"/>
</dbReference>
<dbReference type="Gene3D" id="3.30.70.270">
    <property type="match status" value="1"/>
</dbReference>
<dbReference type="Pfam" id="PF00990">
    <property type="entry name" value="GGDEF"/>
    <property type="match status" value="1"/>
</dbReference>
<dbReference type="InterPro" id="IPR050469">
    <property type="entry name" value="Diguanylate_Cyclase"/>
</dbReference>
<evidence type="ECO:0000256" key="5">
    <source>
        <dbReference type="ARBA" id="ARBA00022991"/>
    </source>
</evidence>
<keyword evidence="6" id="KW-0675">Receptor</keyword>
<evidence type="ECO:0000256" key="3">
    <source>
        <dbReference type="ARBA" id="ARBA00022543"/>
    </source>
</evidence>
<name>A0A3N1NYL9_9GAMM</name>
<evidence type="ECO:0000256" key="7">
    <source>
        <dbReference type="ARBA" id="ARBA00034247"/>
    </source>
</evidence>
<comment type="cofactor">
    <cofactor evidence="1">
        <name>Mg(2+)</name>
        <dbReference type="ChEBI" id="CHEBI:18420"/>
    </cofactor>
</comment>
<dbReference type="SUPFAM" id="SSF55781">
    <property type="entry name" value="GAF domain-like"/>
    <property type="match status" value="2"/>
</dbReference>
<dbReference type="InterPro" id="IPR035965">
    <property type="entry name" value="PAS-like_dom_sf"/>
</dbReference>
<dbReference type="Pfam" id="PF08446">
    <property type="entry name" value="PAS_2"/>
    <property type="match status" value="1"/>
</dbReference>
<evidence type="ECO:0000259" key="9">
    <source>
        <dbReference type="PROSITE" id="PS50887"/>
    </source>
</evidence>
<dbReference type="Gene3D" id="3.30.450.40">
    <property type="match status" value="1"/>
</dbReference>
<dbReference type="Gene3D" id="3.30.450.270">
    <property type="match status" value="1"/>
</dbReference>
<dbReference type="InterPro" id="IPR043150">
    <property type="entry name" value="Phytochrome_PHY_sf"/>
</dbReference>
<dbReference type="Pfam" id="PF01590">
    <property type="entry name" value="GAF"/>
    <property type="match status" value="1"/>
</dbReference>
<evidence type="ECO:0000256" key="4">
    <source>
        <dbReference type="ARBA" id="ARBA00022606"/>
    </source>
</evidence>
<dbReference type="SUPFAM" id="SSF55785">
    <property type="entry name" value="PYP-like sensor domain (PAS domain)"/>
    <property type="match status" value="1"/>
</dbReference>
<dbReference type="InterPro" id="IPR013515">
    <property type="entry name" value="Phytochrome_cen-reg"/>
</dbReference>
<sequence>MTAETPKCFADELQAAQEECAREPIHIPGAVQSFGVLLSFDSSIRRVWQVSANVRQHLGLTVNECLGASAADILGSSLLGRIRRGLANTDRMPGAMTVTRKLAGISRKLHVVAYRSGDAVIVELEPLDSSARYRWLSLVNDWIAKLVETRTEDDVLNRLCDAVRSITGYNRSLIYAFDADWNGKVLAESRDEVLPALMNQHFPASDIPSQVRAMYGNNRIRVIADAQAEAAPLVPAMNPANGSPLDLSQGYLRAVSPIHCDYMQNMGVRSSLSVAIYSDSRLWGLVSCHSQMPLSLSPSARDSVATLVEVASQRLFLLKAEADAHYRQQIHDNRVQLAHGVQERHAPRDLVQQHAEHWRQLFRVEGIALVYLGEITRSGKTPDEDQVRELTNWLDAELKEPEPWATTSLSASGYPSAEAIQSWCCGLLAMPLLIDMDARGWLLLFRPEQFEMIPWAGKPEKVAEVRDGRTVLSPRTSFASWVEEVSGKSSSWHPAEINAARDLGDDLAVIAAAHEITRLNEYLRRERKALAEANQHLEKVANTDSLTGTLNRYRIEHLVQMSMANAERYGQPFSLLLFDLDHFKQINDTYGHNVGDRILKTLVNSLTDGLREGDQLGRWGGEEFLVLAANTVIDDAAIFAERLRRLVLATEFGLDEPVTISIGVAEWGKGDTMKTLLVRADRAMYEAKHSGRNRVCLGRIDQ</sequence>
<evidence type="ECO:0000256" key="1">
    <source>
        <dbReference type="ARBA" id="ARBA00001946"/>
    </source>
</evidence>
<keyword evidence="5" id="KW-0157">Chromophore</keyword>
<dbReference type="EC" id="2.7.7.65" evidence="2"/>
<feature type="domain" description="GGDEF" evidence="9">
    <location>
        <begin position="571"/>
        <end position="700"/>
    </location>
</feature>
<feature type="domain" description="Phytochrome chromophore attachment site" evidence="8">
    <location>
        <begin position="151"/>
        <end position="313"/>
    </location>
</feature>
<comment type="caution">
    <text evidence="10">The sequence shown here is derived from an EMBL/GenBank/DDBJ whole genome shotgun (WGS) entry which is preliminary data.</text>
</comment>
<accession>A0A3N1NYL9</accession>
<dbReference type="GO" id="GO:0006355">
    <property type="term" value="P:regulation of DNA-templated transcription"/>
    <property type="evidence" value="ECO:0007669"/>
    <property type="project" value="InterPro"/>
</dbReference>
<dbReference type="InterPro" id="IPR003018">
    <property type="entry name" value="GAF"/>
</dbReference>
<dbReference type="SMART" id="SM00267">
    <property type="entry name" value="GGDEF"/>
    <property type="match status" value="1"/>
</dbReference>
<evidence type="ECO:0000313" key="10">
    <source>
        <dbReference type="EMBL" id="ROQ21275.1"/>
    </source>
</evidence>
<proteinExistence type="predicted"/>
<organism evidence="10 11">
    <name type="scientific">Marinimicrobium koreense</name>
    <dbReference type="NCBI Taxonomy" id="306545"/>
    <lineage>
        <taxon>Bacteria</taxon>
        <taxon>Pseudomonadati</taxon>
        <taxon>Pseudomonadota</taxon>
        <taxon>Gammaproteobacteria</taxon>
        <taxon>Cellvibrionales</taxon>
        <taxon>Cellvibrionaceae</taxon>
        <taxon>Marinimicrobium</taxon>
    </lineage>
</organism>
<gene>
    <name evidence="10" type="ORF">EDC38_1898</name>
</gene>
<dbReference type="CDD" id="cd01949">
    <property type="entry name" value="GGDEF"/>
    <property type="match status" value="1"/>
</dbReference>
<dbReference type="InterPro" id="IPR013654">
    <property type="entry name" value="PAS_2"/>
</dbReference>
<comment type="catalytic activity">
    <reaction evidence="7">
        <text>2 GTP = 3',3'-c-di-GMP + 2 diphosphate</text>
        <dbReference type="Rhea" id="RHEA:24898"/>
        <dbReference type="ChEBI" id="CHEBI:33019"/>
        <dbReference type="ChEBI" id="CHEBI:37565"/>
        <dbReference type="ChEBI" id="CHEBI:58805"/>
        <dbReference type="EC" id="2.7.7.65"/>
    </reaction>
</comment>
<dbReference type="Pfam" id="PF00360">
    <property type="entry name" value="PHY"/>
    <property type="match status" value="1"/>
</dbReference>
<dbReference type="AlphaFoldDB" id="A0A3N1NYL9"/>
<dbReference type="PROSITE" id="PS50887">
    <property type="entry name" value="GGDEF"/>
    <property type="match status" value="1"/>
</dbReference>
<keyword evidence="11" id="KW-1185">Reference proteome</keyword>
<reference evidence="10 11" key="1">
    <citation type="submission" date="2018-11" db="EMBL/GenBank/DDBJ databases">
        <title>Genomic Encyclopedia of Type Strains, Phase IV (KMG-IV): sequencing the most valuable type-strain genomes for metagenomic binning, comparative biology and taxonomic classification.</title>
        <authorList>
            <person name="Goeker M."/>
        </authorList>
    </citation>
    <scope>NUCLEOTIDE SEQUENCE [LARGE SCALE GENOMIC DNA]</scope>
    <source>
        <strain evidence="10 11">DSM 16974</strain>
    </source>
</reference>
<dbReference type="GO" id="GO:0009881">
    <property type="term" value="F:photoreceptor activity"/>
    <property type="evidence" value="ECO:0007669"/>
    <property type="project" value="UniProtKB-KW"/>
</dbReference>
<dbReference type="NCBIfam" id="TIGR00254">
    <property type="entry name" value="GGDEF"/>
    <property type="match status" value="1"/>
</dbReference>
<dbReference type="InterPro" id="IPR001294">
    <property type="entry name" value="Phytochrome"/>
</dbReference>
<keyword evidence="4" id="KW-0716">Sensory transduction</keyword>
<evidence type="ECO:0000259" key="8">
    <source>
        <dbReference type="PROSITE" id="PS50046"/>
    </source>
</evidence>
<dbReference type="GO" id="GO:0009584">
    <property type="term" value="P:detection of visible light"/>
    <property type="evidence" value="ECO:0007669"/>
    <property type="project" value="InterPro"/>
</dbReference>
<dbReference type="InterPro" id="IPR043128">
    <property type="entry name" value="Rev_trsase/Diguanyl_cyclase"/>
</dbReference>
<dbReference type="PRINTS" id="PR01033">
    <property type="entry name" value="PHYTOCHROME"/>
</dbReference>
<dbReference type="SMART" id="SM00065">
    <property type="entry name" value="GAF"/>
    <property type="match status" value="1"/>
</dbReference>
<dbReference type="EMBL" id="RJUK01000001">
    <property type="protein sequence ID" value="ROQ21275.1"/>
    <property type="molecule type" value="Genomic_DNA"/>
</dbReference>
<dbReference type="PANTHER" id="PTHR45138">
    <property type="entry name" value="REGULATORY COMPONENTS OF SENSORY TRANSDUCTION SYSTEM"/>
    <property type="match status" value="1"/>
</dbReference>
<dbReference type="InterPro" id="IPR029016">
    <property type="entry name" value="GAF-like_dom_sf"/>
</dbReference>
<dbReference type="OrthoDB" id="9808408at2"/>
<dbReference type="PROSITE" id="PS50046">
    <property type="entry name" value="PHYTOCHROME_2"/>
    <property type="match status" value="1"/>
</dbReference>